<organism evidence="6 7">
    <name type="scientific">Conyzicola nivalis</name>
    <dbReference type="NCBI Taxonomy" id="1477021"/>
    <lineage>
        <taxon>Bacteria</taxon>
        <taxon>Bacillati</taxon>
        <taxon>Actinomycetota</taxon>
        <taxon>Actinomycetes</taxon>
        <taxon>Micrococcales</taxon>
        <taxon>Microbacteriaceae</taxon>
        <taxon>Conyzicola</taxon>
    </lineage>
</organism>
<dbReference type="PROSITE" id="PS51078">
    <property type="entry name" value="ICLR_ED"/>
    <property type="match status" value="1"/>
</dbReference>
<dbReference type="Gene3D" id="3.30.450.40">
    <property type="match status" value="1"/>
</dbReference>
<dbReference type="Pfam" id="PF09339">
    <property type="entry name" value="HTH_IclR"/>
    <property type="match status" value="1"/>
</dbReference>
<evidence type="ECO:0000313" key="7">
    <source>
        <dbReference type="Proteomes" id="UP001549257"/>
    </source>
</evidence>
<dbReference type="RefSeq" id="WP_354024842.1">
    <property type="nucleotide sequence ID" value="NZ_JBEPSJ010000002.1"/>
</dbReference>
<proteinExistence type="predicted"/>
<dbReference type="InterPro" id="IPR036390">
    <property type="entry name" value="WH_DNA-bd_sf"/>
</dbReference>
<feature type="domain" description="IclR-ED" evidence="5">
    <location>
        <begin position="71"/>
        <end position="250"/>
    </location>
</feature>
<evidence type="ECO:0000256" key="2">
    <source>
        <dbReference type="ARBA" id="ARBA00023125"/>
    </source>
</evidence>
<name>A0ABV2QNN9_9MICO</name>
<keyword evidence="3" id="KW-0804">Transcription</keyword>
<dbReference type="InterPro" id="IPR036388">
    <property type="entry name" value="WH-like_DNA-bd_sf"/>
</dbReference>
<dbReference type="CDD" id="cd00090">
    <property type="entry name" value="HTH_ARSR"/>
    <property type="match status" value="1"/>
</dbReference>
<reference evidence="6 7" key="1">
    <citation type="submission" date="2024-06" db="EMBL/GenBank/DDBJ databases">
        <title>Sorghum-associated microbial communities from plants grown in Nebraska, USA.</title>
        <authorList>
            <person name="Schachtman D."/>
        </authorList>
    </citation>
    <scope>NUCLEOTIDE SEQUENCE [LARGE SCALE GENOMIC DNA]</scope>
    <source>
        <strain evidence="6 7">2857</strain>
    </source>
</reference>
<evidence type="ECO:0000259" key="4">
    <source>
        <dbReference type="PROSITE" id="PS51077"/>
    </source>
</evidence>
<evidence type="ECO:0000313" key="6">
    <source>
        <dbReference type="EMBL" id="MET4582664.1"/>
    </source>
</evidence>
<dbReference type="SUPFAM" id="SSF55781">
    <property type="entry name" value="GAF domain-like"/>
    <property type="match status" value="1"/>
</dbReference>
<dbReference type="InterPro" id="IPR014757">
    <property type="entry name" value="Tscrpt_reg_IclR_C"/>
</dbReference>
<evidence type="ECO:0000259" key="5">
    <source>
        <dbReference type="PROSITE" id="PS51078"/>
    </source>
</evidence>
<keyword evidence="2" id="KW-0238">DNA-binding</keyword>
<evidence type="ECO:0000256" key="1">
    <source>
        <dbReference type="ARBA" id="ARBA00023015"/>
    </source>
</evidence>
<dbReference type="InterPro" id="IPR005471">
    <property type="entry name" value="Tscrpt_reg_IclR_N"/>
</dbReference>
<dbReference type="Gene3D" id="1.10.10.10">
    <property type="entry name" value="Winged helix-like DNA-binding domain superfamily/Winged helix DNA-binding domain"/>
    <property type="match status" value="1"/>
</dbReference>
<accession>A0ABV2QNN9</accession>
<dbReference type="InterPro" id="IPR029016">
    <property type="entry name" value="GAF-like_dom_sf"/>
</dbReference>
<dbReference type="InterPro" id="IPR050707">
    <property type="entry name" value="HTH_MetabolicPath_Reg"/>
</dbReference>
<sequence>MRTAQWNDAVSVIDRVTLVLGAFRSDDKRLGVSELARRANLPKSTVSRLVAELVEHRYLERDGAGVRPGLRLFELGELATQPKELRSLALATMTDLRDATGQTVNLAVLEGGEVVYIGMLRGRNASRAPARVGGRLPAHTTGVGKALLAFSPPEAVDAVIAGGLARLQPNSITDPDMLRRELEAVRGSGLAYDREESGRGIVCVASPILKSGYGPIAAISVSGRAGLIDVKHLGAAVRTAALGLGRNLPARALSWPL</sequence>
<protein>
    <submittedName>
        <fullName evidence="6">IclR family acetate operon transcriptional repressor</fullName>
    </submittedName>
</protein>
<dbReference type="PANTHER" id="PTHR30136">
    <property type="entry name" value="HELIX-TURN-HELIX TRANSCRIPTIONAL REGULATOR, ICLR FAMILY"/>
    <property type="match status" value="1"/>
</dbReference>
<dbReference type="SMART" id="SM00346">
    <property type="entry name" value="HTH_ICLR"/>
    <property type="match status" value="1"/>
</dbReference>
<keyword evidence="7" id="KW-1185">Reference proteome</keyword>
<dbReference type="EMBL" id="JBEPSJ010000002">
    <property type="protein sequence ID" value="MET4582664.1"/>
    <property type="molecule type" value="Genomic_DNA"/>
</dbReference>
<keyword evidence="1" id="KW-0805">Transcription regulation</keyword>
<dbReference type="PANTHER" id="PTHR30136:SF24">
    <property type="entry name" value="HTH-TYPE TRANSCRIPTIONAL REPRESSOR ALLR"/>
    <property type="match status" value="1"/>
</dbReference>
<dbReference type="Proteomes" id="UP001549257">
    <property type="component" value="Unassembled WGS sequence"/>
</dbReference>
<dbReference type="InterPro" id="IPR011991">
    <property type="entry name" value="ArsR-like_HTH"/>
</dbReference>
<comment type="caution">
    <text evidence="6">The sequence shown here is derived from an EMBL/GenBank/DDBJ whole genome shotgun (WGS) entry which is preliminary data.</text>
</comment>
<dbReference type="SUPFAM" id="SSF46785">
    <property type="entry name" value="Winged helix' DNA-binding domain"/>
    <property type="match status" value="1"/>
</dbReference>
<gene>
    <name evidence="6" type="ORF">ABIE21_002174</name>
</gene>
<feature type="domain" description="HTH iclR-type" evidence="4">
    <location>
        <begin position="10"/>
        <end position="77"/>
    </location>
</feature>
<evidence type="ECO:0000256" key="3">
    <source>
        <dbReference type="ARBA" id="ARBA00023163"/>
    </source>
</evidence>
<dbReference type="Pfam" id="PF01614">
    <property type="entry name" value="IclR_C"/>
    <property type="match status" value="1"/>
</dbReference>
<dbReference type="PROSITE" id="PS51077">
    <property type="entry name" value="HTH_ICLR"/>
    <property type="match status" value="1"/>
</dbReference>